<dbReference type="InterPro" id="IPR036390">
    <property type="entry name" value="WH_DNA-bd_sf"/>
</dbReference>
<dbReference type="Pfam" id="PF00126">
    <property type="entry name" value="HTH_1"/>
    <property type="match status" value="1"/>
</dbReference>
<dbReference type="PRINTS" id="PR00039">
    <property type="entry name" value="HTHLYSR"/>
</dbReference>
<keyword evidence="4" id="KW-0804">Transcription</keyword>
<name>A0A5S9Q6Z1_9HYPH</name>
<proteinExistence type="inferred from homology"/>
<dbReference type="GO" id="GO:0043565">
    <property type="term" value="F:sequence-specific DNA binding"/>
    <property type="evidence" value="ECO:0007669"/>
    <property type="project" value="TreeGrafter"/>
</dbReference>
<gene>
    <name evidence="6" type="ORF">STARVERO_04239</name>
</gene>
<dbReference type="PANTHER" id="PTHR30427">
    <property type="entry name" value="TRANSCRIPTIONAL ACTIVATOR PROTEIN LYSR"/>
    <property type="match status" value="1"/>
</dbReference>
<dbReference type="AlphaFoldDB" id="A0A5S9Q6Z1"/>
<dbReference type="InterPro" id="IPR005119">
    <property type="entry name" value="LysR_subst-bd"/>
</dbReference>
<sequence length="301" mass="32294">MRARQLEVFIAVMRAGTVTAAARMLNISQPALSQIVLHTEDELGFTLFERVKGRLRPTPEALEIFPDAERLSVGLEGLRRKTADLRLGRAGLVRVAASPPPAMAVLPRAFTEFRAQHPNILLRSHIAPIASIIDMLRAGDASLGVAMDDRPPPDIEAEVIGRVGFVCLLPAGHRLRDKDELTLADLAGEDLISYRGNTRPADELAHAARAQGVTFSPTLEIDVSISAVGFVQAGLGVALVDALLPWAQFAGLVVRPLAASPEFPVALLTSRARALSRADEIMRDHIRTTCSTVLGECDAGA</sequence>
<evidence type="ECO:0000256" key="3">
    <source>
        <dbReference type="ARBA" id="ARBA00023125"/>
    </source>
</evidence>
<evidence type="ECO:0000259" key="5">
    <source>
        <dbReference type="PROSITE" id="PS50931"/>
    </source>
</evidence>
<organism evidence="6 7">
    <name type="scientific">Starkeya nomas</name>
    <dbReference type="NCBI Taxonomy" id="2666134"/>
    <lineage>
        <taxon>Bacteria</taxon>
        <taxon>Pseudomonadati</taxon>
        <taxon>Pseudomonadota</taxon>
        <taxon>Alphaproteobacteria</taxon>
        <taxon>Hyphomicrobiales</taxon>
        <taxon>Xanthobacteraceae</taxon>
        <taxon>Starkeya</taxon>
    </lineage>
</organism>
<dbReference type="GO" id="GO:0010628">
    <property type="term" value="P:positive regulation of gene expression"/>
    <property type="evidence" value="ECO:0007669"/>
    <property type="project" value="TreeGrafter"/>
</dbReference>
<evidence type="ECO:0000256" key="2">
    <source>
        <dbReference type="ARBA" id="ARBA00023015"/>
    </source>
</evidence>
<dbReference type="RefSeq" id="WP_144341797.1">
    <property type="nucleotide sequence ID" value="NZ_CACSAS010000001.1"/>
</dbReference>
<comment type="similarity">
    <text evidence="1">Belongs to the LysR transcriptional regulatory family.</text>
</comment>
<dbReference type="GO" id="GO:0003700">
    <property type="term" value="F:DNA-binding transcription factor activity"/>
    <property type="evidence" value="ECO:0007669"/>
    <property type="project" value="InterPro"/>
</dbReference>
<evidence type="ECO:0000313" key="7">
    <source>
        <dbReference type="Proteomes" id="UP000433050"/>
    </source>
</evidence>
<dbReference type="Gene3D" id="3.40.190.290">
    <property type="match status" value="1"/>
</dbReference>
<dbReference type="EMBL" id="CACSAS010000001">
    <property type="protein sequence ID" value="CAA0113655.1"/>
    <property type="molecule type" value="Genomic_DNA"/>
</dbReference>
<dbReference type="InterPro" id="IPR000847">
    <property type="entry name" value="LysR_HTH_N"/>
</dbReference>
<accession>A0A5S9Q6Z1</accession>
<protein>
    <recommendedName>
        <fullName evidence="5">HTH lysR-type domain-containing protein</fullName>
    </recommendedName>
</protein>
<dbReference type="InterPro" id="IPR036388">
    <property type="entry name" value="WH-like_DNA-bd_sf"/>
</dbReference>
<dbReference type="Pfam" id="PF03466">
    <property type="entry name" value="LysR_substrate"/>
    <property type="match status" value="1"/>
</dbReference>
<dbReference type="Proteomes" id="UP000433050">
    <property type="component" value="Unassembled WGS sequence"/>
</dbReference>
<dbReference type="SUPFAM" id="SSF46785">
    <property type="entry name" value="Winged helix' DNA-binding domain"/>
    <property type="match status" value="1"/>
</dbReference>
<evidence type="ECO:0000256" key="1">
    <source>
        <dbReference type="ARBA" id="ARBA00009437"/>
    </source>
</evidence>
<evidence type="ECO:0000313" key="6">
    <source>
        <dbReference type="EMBL" id="CAA0113655.1"/>
    </source>
</evidence>
<dbReference type="SUPFAM" id="SSF53850">
    <property type="entry name" value="Periplasmic binding protein-like II"/>
    <property type="match status" value="1"/>
</dbReference>
<feature type="domain" description="HTH lysR-type" evidence="5">
    <location>
        <begin position="1"/>
        <end position="58"/>
    </location>
</feature>
<keyword evidence="2" id="KW-0805">Transcription regulation</keyword>
<dbReference type="Gene3D" id="1.10.10.10">
    <property type="entry name" value="Winged helix-like DNA-binding domain superfamily/Winged helix DNA-binding domain"/>
    <property type="match status" value="1"/>
</dbReference>
<keyword evidence="3" id="KW-0238">DNA-binding</keyword>
<reference evidence="6 7" key="1">
    <citation type="submission" date="2019-12" db="EMBL/GenBank/DDBJ databases">
        <authorList>
            <person name="Reyes-Prieto M."/>
        </authorList>
    </citation>
    <scope>NUCLEOTIDE SEQUENCE [LARGE SCALE GENOMIC DNA]</scope>
    <source>
        <strain evidence="6">HF14-78462</strain>
    </source>
</reference>
<evidence type="ECO:0000256" key="4">
    <source>
        <dbReference type="ARBA" id="ARBA00023163"/>
    </source>
</evidence>
<keyword evidence="7" id="KW-1185">Reference proteome</keyword>
<dbReference type="PROSITE" id="PS50931">
    <property type="entry name" value="HTH_LYSR"/>
    <property type="match status" value="1"/>
</dbReference>
<dbReference type="PANTHER" id="PTHR30427:SF1">
    <property type="entry name" value="TRANSCRIPTIONAL ACTIVATOR PROTEIN LYSR"/>
    <property type="match status" value="1"/>
</dbReference>